<dbReference type="Gene3D" id="3.10.10.10">
    <property type="entry name" value="HIV Type 1 Reverse Transcriptase, subunit A, domain 1"/>
    <property type="match status" value="1"/>
</dbReference>
<dbReference type="InterPro" id="IPR043502">
    <property type="entry name" value="DNA/RNA_pol_sf"/>
</dbReference>
<dbReference type="PANTHER" id="PTHR24559">
    <property type="entry name" value="TRANSPOSON TY3-I GAG-POL POLYPROTEIN"/>
    <property type="match status" value="1"/>
</dbReference>
<evidence type="ECO:0000313" key="4">
    <source>
        <dbReference type="Proteomes" id="UP000499080"/>
    </source>
</evidence>
<feature type="domain" description="Reverse transcriptase" evidence="2">
    <location>
        <begin position="96"/>
        <end position="214"/>
    </location>
</feature>
<dbReference type="InterPro" id="IPR000477">
    <property type="entry name" value="RT_dom"/>
</dbReference>
<dbReference type="Proteomes" id="UP000499080">
    <property type="component" value="Unassembled WGS sequence"/>
</dbReference>
<dbReference type="Gene3D" id="3.30.70.270">
    <property type="match status" value="1"/>
</dbReference>
<keyword evidence="4" id="KW-1185">Reference proteome</keyword>
<dbReference type="AlphaFoldDB" id="A0A4Y2G1E3"/>
<proteinExistence type="predicted"/>
<dbReference type="InterPro" id="IPR043128">
    <property type="entry name" value="Rev_trsase/Diguanyl_cyclase"/>
</dbReference>
<feature type="region of interest" description="Disordered" evidence="1">
    <location>
        <begin position="1"/>
        <end position="21"/>
    </location>
</feature>
<dbReference type="InterPro" id="IPR053134">
    <property type="entry name" value="RNA-dir_DNA_polymerase"/>
</dbReference>
<reference evidence="3 4" key="1">
    <citation type="journal article" date="2019" name="Sci. Rep.">
        <title>Orb-weaving spider Araneus ventricosus genome elucidates the spidroin gene catalogue.</title>
        <authorList>
            <person name="Kono N."/>
            <person name="Nakamura H."/>
            <person name="Ohtoshi R."/>
            <person name="Moran D.A.P."/>
            <person name="Shinohara A."/>
            <person name="Yoshida Y."/>
            <person name="Fujiwara M."/>
            <person name="Mori M."/>
            <person name="Tomita M."/>
            <person name="Arakawa K."/>
        </authorList>
    </citation>
    <scope>NUCLEOTIDE SEQUENCE [LARGE SCALE GENOMIC DNA]</scope>
</reference>
<dbReference type="Pfam" id="PF00078">
    <property type="entry name" value="RVT_1"/>
    <property type="match status" value="1"/>
</dbReference>
<evidence type="ECO:0000313" key="3">
    <source>
        <dbReference type="EMBL" id="GBM47171.1"/>
    </source>
</evidence>
<accession>A0A4Y2G1E3</accession>
<evidence type="ECO:0000256" key="1">
    <source>
        <dbReference type="SAM" id="MobiDB-lite"/>
    </source>
</evidence>
<dbReference type="PROSITE" id="PS50878">
    <property type="entry name" value="RT_POL"/>
    <property type="match status" value="1"/>
</dbReference>
<sequence length="214" mass="25354">MWSETEKFNPHSSQTTEDQVPLLNSVKENKCELRKELKDIIQNYDSIFEKDKSDFGEVRVELQRIAPNSDFPDSLRHYRTSPIEKQEIYRQVEKSLQAGLIKWSNNTYSSPVILAFKRDECRNTRLYIDFRKLNTICRSECKPLPLMDSLFINYQKEKFFSSLDLASGYCHVPIHPKVYINVDFCKTFILYDWFRLPFGIKVSPVILKIKFAKY</sequence>
<dbReference type="GO" id="GO:0071897">
    <property type="term" value="P:DNA biosynthetic process"/>
    <property type="evidence" value="ECO:0007669"/>
    <property type="project" value="UniProtKB-ARBA"/>
</dbReference>
<evidence type="ECO:0000259" key="2">
    <source>
        <dbReference type="PROSITE" id="PS50878"/>
    </source>
</evidence>
<comment type="caution">
    <text evidence="3">The sequence shown here is derived from an EMBL/GenBank/DDBJ whole genome shotgun (WGS) entry which is preliminary data.</text>
</comment>
<gene>
    <name evidence="3" type="ORF">AVEN_271242_1</name>
</gene>
<dbReference type="SUPFAM" id="SSF56672">
    <property type="entry name" value="DNA/RNA polymerases"/>
    <property type="match status" value="1"/>
</dbReference>
<dbReference type="PANTHER" id="PTHR24559:SF444">
    <property type="entry name" value="REVERSE TRANSCRIPTASE DOMAIN-CONTAINING PROTEIN"/>
    <property type="match status" value="1"/>
</dbReference>
<dbReference type="EMBL" id="BGPR01001169">
    <property type="protein sequence ID" value="GBM47171.1"/>
    <property type="molecule type" value="Genomic_DNA"/>
</dbReference>
<protein>
    <recommendedName>
        <fullName evidence="2">Reverse transcriptase domain-containing protein</fullName>
    </recommendedName>
</protein>
<organism evidence="3 4">
    <name type="scientific">Araneus ventricosus</name>
    <name type="common">Orbweaver spider</name>
    <name type="synonym">Epeira ventricosa</name>
    <dbReference type="NCBI Taxonomy" id="182803"/>
    <lineage>
        <taxon>Eukaryota</taxon>
        <taxon>Metazoa</taxon>
        <taxon>Ecdysozoa</taxon>
        <taxon>Arthropoda</taxon>
        <taxon>Chelicerata</taxon>
        <taxon>Arachnida</taxon>
        <taxon>Araneae</taxon>
        <taxon>Araneomorphae</taxon>
        <taxon>Entelegynae</taxon>
        <taxon>Araneoidea</taxon>
        <taxon>Araneidae</taxon>
        <taxon>Araneus</taxon>
    </lineage>
</organism>
<name>A0A4Y2G1E3_ARAVE</name>